<feature type="chain" id="PRO_5032627796" description="SbsA Ig-like domain-containing protein" evidence="1">
    <location>
        <begin position="28"/>
        <end position="285"/>
    </location>
</feature>
<reference evidence="2 3" key="1">
    <citation type="journal article" date="2004" name="Extremophiles">
        <title>Halobacillus locisalis sp. nov., a halophilic bacterium isolated from a marine solar saltern of the Yellow Sea in Korea.</title>
        <authorList>
            <person name="Yoon J.H."/>
            <person name="Kang K.H."/>
            <person name="Oh T.K."/>
            <person name="Park Y.H."/>
        </authorList>
    </citation>
    <scope>NUCLEOTIDE SEQUENCE [LARGE SCALE GENOMIC DNA]</scope>
    <source>
        <strain evidence="2 3">KCTC 3788</strain>
    </source>
</reference>
<proteinExistence type="predicted"/>
<dbReference type="EMBL" id="JACEFG010000005">
    <property type="protein sequence ID" value="MBA2176881.1"/>
    <property type="molecule type" value="Genomic_DNA"/>
</dbReference>
<evidence type="ECO:0000256" key="1">
    <source>
        <dbReference type="SAM" id="SignalP"/>
    </source>
</evidence>
<sequence>MLNFKKWMITSCFTLLLILLSSNLVGAESLQWETKDKVKIDKKWTVTFNQELIDSPANKSLITVYDKTEVKKLDVTVEIQANKVIITPPLNEFHEKTSLTYDDNKSYTLHINEGLTFESGQTYKDNLTMPFNTVRQSYLDEEFKELAHKGILKDVPLKVGDSISDVIAQKGNDYQEVYSAGTTYLYYENDDFYIYGYADADPSKINTVSVRLYGGEYYKKDFLKLFGPRDYLDQIEDAVNPDPNWFKIGNYKLLLENYNSIYVEDDMLVHTITLTKWKKGDFDIN</sequence>
<organism evidence="2 3">
    <name type="scientific">Halobacillus locisalis</name>
    <dbReference type="NCBI Taxonomy" id="220753"/>
    <lineage>
        <taxon>Bacteria</taxon>
        <taxon>Bacillati</taxon>
        <taxon>Bacillota</taxon>
        <taxon>Bacilli</taxon>
        <taxon>Bacillales</taxon>
        <taxon>Bacillaceae</taxon>
        <taxon>Halobacillus</taxon>
    </lineage>
</organism>
<gene>
    <name evidence="2" type="ORF">H0266_18535</name>
</gene>
<evidence type="ECO:0000313" key="2">
    <source>
        <dbReference type="EMBL" id="MBA2176881.1"/>
    </source>
</evidence>
<keyword evidence="1" id="KW-0732">Signal</keyword>
<feature type="signal peptide" evidence="1">
    <location>
        <begin position="1"/>
        <end position="27"/>
    </location>
</feature>
<dbReference type="Proteomes" id="UP000571017">
    <property type="component" value="Unassembled WGS sequence"/>
</dbReference>
<keyword evidence="3" id="KW-1185">Reference proteome</keyword>
<accession>A0A838CY72</accession>
<evidence type="ECO:0008006" key="4">
    <source>
        <dbReference type="Google" id="ProtNLM"/>
    </source>
</evidence>
<name>A0A838CY72_9BACI</name>
<dbReference type="RefSeq" id="WP_181473942.1">
    <property type="nucleotide sequence ID" value="NZ_JACEFG010000005.1"/>
</dbReference>
<dbReference type="AlphaFoldDB" id="A0A838CY72"/>
<evidence type="ECO:0000313" key="3">
    <source>
        <dbReference type="Proteomes" id="UP000571017"/>
    </source>
</evidence>
<comment type="caution">
    <text evidence="2">The sequence shown here is derived from an EMBL/GenBank/DDBJ whole genome shotgun (WGS) entry which is preliminary data.</text>
</comment>
<protein>
    <recommendedName>
        <fullName evidence="4">SbsA Ig-like domain-containing protein</fullName>
    </recommendedName>
</protein>